<reference evidence="20" key="1">
    <citation type="submission" date="2025-08" db="UniProtKB">
        <authorList>
            <consortium name="RefSeq"/>
        </authorList>
    </citation>
    <scope>IDENTIFICATION</scope>
    <source>
        <tissue evidence="20">Kidney</tissue>
    </source>
</reference>
<accession>A0A6P3RB99</accession>
<keyword evidence="6 18" id="KW-0812">Transmembrane</keyword>
<dbReference type="CTD" id="255043"/>
<gene>
    <name evidence="20" type="primary">TMEM86B</name>
</gene>
<feature type="transmembrane region" description="Helical" evidence="18">
    <location>
        <begin position="23"/>
        <end position="41"/>
    </location>
</feature>
<protein>
    <recommendedName>
        <fullName evidence="14">Lysoplasmalogenase TMEM86B</fullName>
        <ecNumber evidence="12">3.3.2.2</ecNumber>
    </recommendedName>
    <alternativeName>
        <fullName evidence="15">Transmembrane protein 86B</fullName>
    </alternativeName>
</protein>
<evidence type="ECO:0000256" key="3">
    <source>
        <dbReference type="ARBA" id="ARBA00007375"/>
    </source>
</evidence>
<dbReference type="AlphaFoldDB" id="A0A6P3RB99"/>
<keyword evidence="10" id="KW-0443">Lipid metabolism</keyword>
<dbReference type="EC" id="3.3.2.2" evidence="12"/>
<dbReference type="GO" id="GO:0005789">
    <property type="term" value="C:endoplasmic reticulum membrane"/>
    <property type="evidence" value="ECO:0007669"/>
    <property type="project" value="UniProtKB-SubCell"/>
</dbReference>
<evidence type="ECO:0000256" key="7">
    <source>
        <dbReference type="ARBA" id="ARBA00022801"/>
    </source>
</evidence>
<evidence type="ECO:0000256" key="13">
    <source>
        <dbReference type="ARBA" id="ARBA00037660"/>
    </source>
</evidence>
<evidence type="ECO:0000256" key="6">
    <source>
        <dbReference type="ARBA" id="ARBA00022692"/>
    </source>
</evidence>
<evidence type="ECO:0000256" key="2">
    <source>
        <dbReference type="ARBA" id="ARBA00004496"/>
    </source>
</evidence>
<dbReference type="KEGG" id="pgig:120598353"/>
<keyword evidence="5" id="KW-0963">Cytoplasm</keyword>
<proteinExistence type="inferred from homology"/>
<comment type="catalytic activity">
    <reaction evidence="17">
        <text>a 1-O-(1Z-alkenyl)-sn-glycero-3-phosphocholine + H2O = a 2,3-saturated aldehyde + sn-glycerol 3-phosphocholine</text>
        <dbReference type="Rhea" id="RHEA:22544"/>
        <dbReference type="ChEBI" id="CHEBI:15377"/>
        <dbReference type="ChEBI" id="CHEBI:16870"/>
        <dbReference type="ChEBI" id="CHEBI:73359"/>
        <dbReference type="ChEBI" id="CHEBI:77287"/>
        <dbReference type="EC" id="3.3.2.2"/>
    </reaction>
</comment>
<comment type="subunit">
    <text evidence="4">Homodimer.</text>
</comment>
<evidence type="ECO:0000256" key="11">
    <source>
        <dbReference type="ARBA" id="ARBA00023136"/>
    </source>
</evidence>
<dbReference type="Pfam" id="PF07947">
    <property type="entry name" value="YhhN"/>
    <property type="match status" value="1"/>
</dbReference>
<keyword evidence="19" id="KW-1185">Reference proteome</keyword>
<feature type="transmembrane region" description="Helical" evidence="18">
    <location>
        <begin position="88"/>
        <end position="110"/>
    </location>
</feature>
<evidence type="ECO:0000256" key="8">
    <source>
        <dbReference type="ARBA" id="ARBA00022824"/>
    </source>
</evidence>
<evidence type="ECO:0000256" key="16">
    <source>
        <dbReference type="ARBA" id="ARBA00049458"/>
    </source>
</evidence>
<comment type="catalytic activity">
    <reaction evidence="16">
        <text>a 1-O-(1Z-alkenyl)-sn-glycero-3-phosphoethanolamine + H2O = a 2,3-saturated aldehyde + sn-glycero-3-phosphoethanolamine</text>
        <dbReference type="Rhea" id="RHEA:16905"/>
        <dbReference type="ChEBI" id="CHEBI:15377"/>
        <dbReference type="ChEBI" id="CHEBI:73359"/>
        <dbReference type="ChEBI" id="CHEBI:77288"/>
        <dbReference type="ChEBI" id="CHEBI:143890"/>
        <dbReference type="EC" id="3.3.2.2"/>
    </reaction>
</comment>
<evidence type="ECO:0000256" key="17">
    <source>
        <dbReference type="ARBA" id="ARBA00049560"/>
    </source>
</evidence>
<feature type="transmembrane region" description="Helical" evidence="18">
    <location>
        <begin position="238"/>
        <end position="259"/>
    </location>
</feature>
<dbReference type="GO" id="GO:0006629">
    <property type="term" value="P:lipid metabolic process"/>
    <property type="evidence" value="ECO:0007669"/>
    <property type="project" value="UniProtKB-KW"/>
</dbReference>
<keyword evidence="7" id="KW-0378">Hydrolase</keyword>
<dbReference type="GO" id="GO:0047408">
    <property type="term" value="F:alkenylglycerophosphocholine hydrolase activity"/>
    <property type="evidence" value="ECO:0007669"/>
    <property type="project" value="UniProtKB-EC"/>
</dbReference>
<dbReference type="KEGG" id="pvp:105304915"/>
<dbReference type="PANTHER" id="PTHR31885">
    <property type="entry name" value="GH04784P"/>
    <property type="match status" value="1"/>
</dbReference>
<dbReference type="GeneID" id="105304915"/>
<keyword evidence="8" id="KW-0256">Endoplasmic reticulum</keyword>
<evidence type="ECO:0000256" key="12">
    <source>
        <dbReference type="ARBA" id="ARBA00035673"/>
    </source>
</evidence>
<keyword evidence="11 18" id="KW-0472">Membrane</keyword>
<dbReference type="InterPro" id="IPR012506">
    <property type="entry name" value="TMEM86B-like"/>
</dbReference>
<evidence type="ECO:0000256" key="15">
    <source>
        <dbReference type="ARBA" id="ARBA00042674"/>
    </source>
</evidence>
<sequence length="267" mass="29111">MGTHARPIQEACLVPARVLDRRLMINALGHPFWVTLGGSLADMVAWKGGMPPNPHFLAQQLYLGRSLSPFFLTCAAYFILWIPEDPPSWVGALVKCLPVLCLAGFLRACASGHYSSLLQVALLFSAFGDGFLIWPETFLYGVAAFTEAQLLYVWAFGLTPLQPGLLLPIVLASLPFGGLLLLHLSPDKALPLTAYILALATMLWRGLARGGSAHWGALFFAISDAVLAYHTFIQPLPYSRLAVMATYYAAQFLISLSAFQSPRLKTS</sequence>
<dbReference type="RefSeq" id="XP_039713071.1">
    <property type="nucleotide sequence ID" value="XM_039857137.1"/>
</dbReference>
<dbReference type="RefSeq" id="XP_011377582.1">
    <property type="nucleotide sequence ID" value="XM_011379280.2"/>
</dbReference>
<evidence type="ECO:0000256" key="1">
    <source>
        <dbReference type="ARBA" id="ARBA00004477"/>
    </source>
</evidence>
<evidence type="ECO:0000256" key="10">
    <source>
        <dbReference type="ARBA" id="ARBA00023098"/>
    </source>
</evidence>
<dbReference type="Proteomes" id="UP000515202">
    <property type="component" value="Unplaced"/>
</dbReference>
<evidence type="ECO:0000313" key="19">
    <source>
        <dbReference type="Proteomes" id="UP000515202"/>
    </source>
</evidence>
<evidence type="ECO:0000256" key="5">
    <source>
        <dbReference type="ARBA" id="ARBA00022490"/>
    </source>
</evidence>
<comment type="function">
    <text evidence="13">Catalyzes the hydrolysis of the vinyl ether bond of choline or ethanolamine lysoplasmalogens, forming fatty aldehyde and glycerophosphocholine or glycerophosphoethanolamine, respectively and is specific for the sn-2-deacylated (lyso) form of plasmalogen.</text>
</comment>
<evidence type="ECO:0000256" key="9">
    <source>
        <dbReference type="ARBA" id="ARBA00022989"/>
    </source>
</evidence>
<dbReference type="GeneID" id="120598353"/>
<evidence type="ECO:0000256" key="4">
    <source>
        <dbReference type="ARBA" id="ARBA00011738"/>
    </source>
</evidence>
<feature type="transmembrane region" description="Helical" evidence="18">
    <location>
        <begin position="190"/>
        <end position="208"/>
    </location>
</feature>
<dbReference type="OrthoDB" id="2133758at2759"/>
<comment type="similarity">
    <text evidence="3">Belongs to the TMEM86 family.</text>
</comment>
<feature type="transmembrane region" description="Helical" evidence="18">
    <location>
        <begin position="215"/>
        <end position="232"/>
    </location>
</feature>
<organism evidence="19 20">
    <name type="scientific">Pteropus vampyrus</name>
    <name type="common">Large flying fox</name>
    <dbReference type="NCBI Taxonomy" id="132908"/>
    <lineage>
        <taxon>Eukaryota</taxon>
        <taxon>Metazoa</taxon>
        <taxon>Chordata</taxon>
        <taxon>Craniata</taxon>
        <taxon>Vertebrata</taxon>
        <taxon>Euteleostomi</taxon>
        <taxon>Mammalia</taxon>
        <taxon>Eutheria</taxon>
        <taxon>Laurasiatheria</taxon>
        <taxon>Chiroptera</taxon>
        <taxon>Yinpterochiroptera</taxon>
        <taxon>Pteropodoidea</taxon>
        <taxon>Pteropodidae</taxon>
        <taxon>Pteropodinae</taxon>
        <taxon>Pteropus</taxon>
    </lineage>
</organism>
<name>A0A6P3RB99_PTEVA</name>
<comment type="subcellular location">
    <subcellularLocation>
        <location evidence="2">Cytoplasm</location>
    </subcellularLocation>
    <subcellularLocation>
        <location evidence="1">Endoplasmic reticulum membrane</location>
        <topology evidence="1">Multi-pass membrane protein</topology>
    </subcellularLocation>
</comment>
<evidence type="ECO:0000256" key="14">
    <source>
        <dbReference type="ARBA" id="ARBA00039876"/>
    </source>
</evidence>
<feature type="transmembrane region" description="Helical" evidence="18">
    <location>
        <begin position="62"/>
        <end position="82"/>
    </location>
</feature>
<keyword evidence="9 18" id="KW-1133">Transmembrane helix</keyword>
<feature type="transmembrane region" description="Helical" evidence="18">
    <location>
        <begin position="117"/>
        <end position="134"/>
    </location>
</feature>
<dbReference type="PANTHER" id="PTHR31885:SF7">
    <property type="entry name" value="LYSOPLASMALOGENASE"/>
    <property type="match status" value="1"/>
</dbReference>
<evidence type="ECO:0000256" key="18">
    <source>
        <dbReference type="SAM" id="Phobius"/>
    </source>
</evidence>
<evidence type="ECO:0000313" key="20">
    <source>
        <dbReference type="RefSeq" id="XP_011377582.1"/>
    </source>
</evidence>